<protein>
    <recommendedName>
        <fullName evidence="2">PBP domain-containing protein</fullName>
    </recommendedName>
</protein>
<dbReference type="PATRIC" id="fig|1076.23.peg.4657"/>
<dbReference type="InterPro" id="IPR050811">
    <property type="entry name" value="Phosphate_ABC_transporter"/>
</dbReference>
<comment type="caution">
    <text evidence="3">The sequence shown here is derived from an EMBL/GenBank/DDBJ whole genome shotgun (WGS) entry which is preliminary data.</text>
</comment>
<accession>A0A0D7EFF5</accession>
<proteinExistence type="predicted"/>
<dbReference type="PANTHER" id="PTHR30570">
    <property type="entry name" value="PERIPLASMIC PHOSPHATE BINDING COMPONENT OF PHOSPHATE ABC TRANSPORTER"/>
    <property type="match status" value="1"/>
</dbReference>
<evidence type="ECO:0000313" key="4">
    <source>
        <dbReference type="Proteomes" id="UP000032515"/>
    </source>
</evidence>
<gene>
    <name evidence="3" type="ORF">OO17_20120</name>
</gene>
<dbReference type="OrthoDB" id="5506472at2"/>
<organism evidence="3 4">
    <name type="scientific">Rhodopseudomonas palustris</name>
    <dbReference type="NCBI Taxonomy" id="1076"/>
    <lineage>
        <taxon>Bacteria</taxon>
        <taxon>Pseudomonadati</taxon>
        <taxon>Pseudomonadota</taxon>
        <taxon>Alphaproteobacteria</taxon>
        <taxon>Hyphomicrobiales</taxon>
        <taxon>Nitrobacteraceae</taxon>
        <taxon>Rhodopseudomonas</taxon>
    </lineage>
</organism>
<dbReference type="AlphaFoldDB" id="A0A0D7EFF5"/>
<dbReference type="InterPro" id="IPR024370">
    <property type="entry name" value="PBP_domain"/>
</dbReference>
<evidence type="ECO:0000256" key="1">
    <source>
        <dbReference type="ARBA" id="ARBA00022729"/>
    </source>
</evidence>
<dbReference type="PANTHER" id="PTHR30570:SF1">
    <property type="entry name" value="PHOSPHATE-BINDING PROTEIN PSTS"/>
    <property type="match status" value="1"/>
</dbReference>
<dbReference type="Pfam" id="PF12849">
    <property type="entry name" value="PBP_like_2"/>
    <property type="match status" value="1"/>
</dbReference>
<dbReference type="RefSeq" id="WP_044414835.1">
    <property type="nucleotide sequence ID" value="NZ_JXXE01000420.1"/>
</dbReference>
<reference evidence="3 4" key="1">
    <citation type="submission" date="2014-11" db="EMBL/GenBank/DDBJ databases">
        <title>Genomics and ecophysiology of heterotrophic nitrogen fixing bacteria isolated from estuarine surface water.</title>
        <authorList>
            <person name="Bentzon-Tilia M."/>
            <person name="Severin I."/>
            <person name="Hansen L.H."/>
            <person name="Riemann L."/>
        </authorList>
    </citation>
    <scope>NUCLEOTIDE SEQUENCE [LARGE SCALE GENOMIC DNA]</scope>
    <source>
        <strain evidence="3 4">BAL398</strain>
    </source>
</reference>
<dbReference type="SUPFAM" id="SSF53850">
    <property type="entry name" value="Periplasmic binding protein-like II"/>
    <property type="match status" value="1"/>
</dbReference>
<feature type="domain" description="PBP" evidence="2">
    <location>
        <begin position="34"/>
        <end position="271"/>
    </location>
</feature>
<evidence type="ECO:0000313" key="3">
    <source>
        <dbReference type="EMBL" id="KIZ39549.1"/>
    </source>
</evidence>
<dbReference type="Gene3D" id="3.40.190.10">
    <property type="entry name" value="Periplasmic binding protein-like II"/>
    <property type="match status" value="2"/>
</dbReference>
<dbReference type="EMBL" id="JXXE01000420">
    <property type="protein sequence ID" value="KIZ39549.1"/>
    <property type="molecule type" value="Genomic_DNA"/>
</dbReference>
<keyword evidence="1" id="KW-0732">Signal</keyword>
<evidence type="ECO:0000259" key="2">
    <source>
        <dbReference type="Pfam" id="PF12849"/>
    </source>
</evidence>
<dbReference type="Proteomes" id="UP000032515">
    <property type="component" value="Unassembled WGS sequence"/>
</dbReference>
<sequence>MSGSDTRRGGADPSRPSGWLAGLIASAMLLGLAASEARAVTLRTGGTGAAIGMLERLGTAFTARNPDITLEVIPGLGSSGSIAAVVDGALDFAVAGRALKPEEAGKALTSTLMARTPFGLVSSHPAPGNIASRDVAALFVNPSATWPDGTRVRVILRPKSEADTANLGAAFPGMAAAIVALRDRHELPVATTDQDNVRIAAQIEGSLTAVSLSQMVTEAPDLHFLSIDGVEPTLENLRRGDYPFVKNFTIVFPARRSAALDRFVAFLRSPEGAMVLNASGSLAVQP</sequence>
<name>A0A0D7EFF5_RHOPL</name>